<feature type="region of interest" description="Disordered" evidence="4">
    <location>
        <begin position="260"/>
        <end position="313"/>
    </location>
</feature>
<evidence type="ECO:0000256" key="2">
    <source>
        <dbReference type="ARBA" id="ARBA00023054"/>
    </source>
</evidence>
<dbReference type="EMBL" id="JAWQEG010008077">
    <property type="protein sequence ID" value="KAK3851025.1"/>
    <property type="molecule type" value="Genomic_DNA"/>
</dbReference>
<evidence type="ECO:0000313" key="6">
    <source>
        <dbReference type="Proteomes" id="UP001286313"/>
    </source>
</evidence>
<keyword evidence="2 3" id="KW-0175">Coiled coil</keyword>
<accession>A0AAE1EHH8</accession>
<protein>
    <submittedName>
        <fullName evidence="5">Uncharacterized protein</fullName>
    </submittedName>
</protein>
<evidence type="ECO:0000256" key="3">
    <source>
        <dbReference type="SAM" id="Coils"/>
    </source>
</evidence>
<name>A0AAE1EHH8_PETCI</name>
<dbReference type="Pfam" id="PF04201">
    <property type="entry name" value="TPD52"/>
    <property type="match status" value="1"/>
</dbReference>
<dbReference type="InterPro" id="IPR007327">
    <property type="entry name" value="TPD52"/>
</dbReference>
<comment type="similarity">
    <text evidence="1">Belongs to the TPD52 family.</text>
</comment>
<evidence type="ECO:0000313" key="5">
    <source>
        <dbReference type="EMBL" id="KAK3851025.1"/>
    </source>
</evidence>
<reference evidence="5" key="1">
    <citation type="submission" date="2023-10" db="EMBL/GenBank/DDBJ databases">
        <title>Genome assemblies of two species of porcelain crab, Petrolisthes cinctipes and Petrolisthes manimaculis (Anomura: Porcellanidae).</title>
        <authorList>
            <person name="Angst P."/>
        </authorList>
    </citation>
    <scope>NUCLEOTIDE SEQUENCE</scope>
    <source>
        <strain evidence="5">PB745_01</strain>
        <tissue evidence="5">Gill</tissue>
    </source>
</reference>
<dbReference type="PANTHER" id="PTHR19307:SF14">
    <property type="entry name" value="TUMOR PROTEIN D52"/>
    <property type="match status" value="1"/>
</dbReference>
<dbReference type="PANTHER" id="PTHR19307">
    <property type="entry name" value="TUMOR PROTEIN D52"/>
    <property type="match status" value="1"/>
</dbReference>
<feature type="compositionally biased region" description="Low complexity" evidence="4">
    <location>
        <begin position="260"/>
        <end position="277"/>
    </location>
</feature>
<sequence>MVMMYVREVDVMMVMVMIIVTPDQQHHHQGYPRVGGAVTGQTRGILEWIVGEADQDLAYVSSFLRLLWTLFCVLIGWNRGKRMAAHSPEDIQNNNVLVEPGNTTTNSATPTVNMITSNTTTNNTLATSTVITTATSDDTPTTTTTTLDSASSSWVLAQLVARGLDTMADDSAPSSLTCGDEYLEDPLEDLTLENLKLPEDYNDPSLGYEFVGTGSSGVWGNSGSGRLDNCEALVRQLESLGVRVRDDYLTLDLDLSTSRSASVSSVSDEGSVGDDYSLPSLNPRLLQGSAGEDHSLHTNSRQFHGRGRMAPSPAGHILPGLERLWRQGEGKEVDDDEVFLDIMDEEVAEAEILPCGGVKVTYENYGKEYRPKISPHQNYLRFLQTVHSGGGSGGVDDTPHPHLQPIGEATSVPSTSRSLEERYRRIVEALQRSIKMKDGRIRSLSLLPAKIRRLLAEEVTYDAVTPDSGVHESFNQLSPEEQEKQREEWKAELAKTEEEIQTLRQVLGSKVRTAQDLKRRLGVTVWREFTEDFNNSMKSVRESQTVQKANEVISDIQEAVTSAPLYKKVSGAFTELGDTITQQPA</sequence>
<organism evidence="5 6">
    <name type="scientific">Petrolisthes cinctipes</name>
    <name type="common">Flat porcelain crab</name>
    <dbReference type="NCBI Taxonomy" id="88211"/>
    <lineage>
        <taxon>Eukaryota</taxon>
        <taxon>Metazoa</taxon>
        <taxon>Ecdysozoa</taxon>
        <taxon>Arthropoda</taxon>
        <taxon>Crustacea</taxon>
        <taxon>Multicrustacea</taxon>
        <taxon>Malacostraca</taxon>
        <taxon>Eumalacostraca</taxon>
        <taxon>Eucarida</taxon>
        <taxon>Decapoda</taxon>
        <taxon>Pleocyemata</taxon>
        <taxon>Anomura</taxon>
        <taxon>Galatheoidea</taxon>
        <taxon>Porcellanidae</taxon>
        <taxon>Petrolisthes</taxon>
    </lineage>
</organism>
<keyword evidence="6" id="KW-1185">Reference proteome</keyword>
<dbReference type="GO" id="GO:0005737">
    <property type="term" value="C:cytoplasm"/>
    <property type="evidence" value="ECO:0007669"/>
    <property type="project" value="TreeGrafter"/>
</dbReference>
<dbReference type="Proteomes" id="UP001286313">
    <property type="component" value="Unassembled WGS sequence"/>
</dbReference>
<evidence type="ECO:0000256" key="4">
    <source>
        <dbReference type="SAM" id="MobiDB-lite"/>
    </source>
</evidence>
<dbReference type="AlphaFoldDB" id="A0AAE1EHH8"/>
<gene>
    <name evidence="5" type="ORF">Pcinc_042297</name>
</gene>
<evidence type="ECO:0000256" key="1">
    <source>
        <dbReference type="ARBA" id="ARBA00005702"/>
    </source>
</evidence>
<proteinExistence type="inferred from homology"/>
<comment type="caution">
    <text evidence="5">The sequence shown here is derived from an EMBL/GenBank/DDBJ whole genome shotgun (WGS) entry which is preliminary data.</text>
</comment>
<feature type="coiled-coil region" evidence="3">
    <location>
        <begin position="479"/>
        <end position="506"/>
    </location>
</feature>